<proteinExistence type="predicted"/>
<keyword evidence="1" id="KW-1133">Transmembrane helix</keyword>
<keyword evidence="3" id="KW-1185">Reference proteome</keyword>
<accession>A0A839SN49</accession>
<dbReference type="EMBL" id="JACHXA010000001">
    <property type="protein sequence ID" value="MBB3063872.1"/>
    <property type="molecule type" value="Genomic_DNA"/>
</dbReference>
<organism evidence="2 3">
    <name type="scientific">Limibacillus halophilus</name>
    <dbReference type="NCBI Taxonomy" id="1579333"/>
    <lineage>
        <taxon>Bacteria</taxon>
        <taxon>Pseudomonadati</taxon>
        <taxon>Pseudomonadota</taxon>
        <taxon>Alphaproteobacteria</taxon>
        <taxon>Rhodospirillales</taxon>
        <taxon>Rhodovibrionaceae</taxon>
        <taxon>Limibacillus</taxon>
    </lineage>
</organism>
<evidence type="ECO:0000256" key="1">
    <source>
        <dbReference type="SAM" id="Phobius"/>
    </source>
</evidence>
<dbReference type="Proteomes" id="UP000581135">
    <property type="component" value="Unassembled WGS sequence"/>
</dbReference>
<dbReference type="RefSeq" id="WP_183414686.1">
    <property type="nucleotide sequence ID" value="NZ_JACHXA010000001.1"/>
</dbReference>
<evidence type="ECO:0000313" key="3">
    <source>
        <dbReference type="Proteomes" id="UP000581135"/>
    </source>
</evidence>
<evidence type="ECO:0000313" key="2">
    <source>
        <dbReference type="EMBL" id="MBB3063872.1"/>
    </source>
</evidence>
<keyword evidence="1" id="KW-0812">Transmembrane</keyword>
<gene>
    <name evidence="2" type="ORF">FHR98_000137</name>
</gene>
<dbReference type="Pfam" id="PF11239">
    <property type="entry name" value="DUF3040"/>
    <property type="match status" value="1"/>
</dbReference>
<sequence>MANDKKEQADAPRQRTALLLVAIAVIGVLMMLAGELLLDSVILSRLGSYVALAGGAVYFLLRRRGRSRKGEETG</sequence>
<dbReference type="AlphaFoldDB" id="A0A839SN49"/>
<comment type="caution">
    <text evidence="2">The sequence shown here is derived from an EMBL/GenBank/DDBJ whole genome shotgun (WGS) entry which is preliminary data.</text>
</comment>
<feature type="transmembrane region" description="Helical" evidence="1">
    <location>
        <begin position="16"/>
        <end position="36"/>
    </location>
</feature>
<reference evidence="2 3" key="1">
    <citation type="submission" date="2020-08" db="EMBL/GenBank/DDBJ databases">
        <title>Genomic Encyclopedia of Type Strains, Phase III (KMG-III): the genomes of soil and plant-associated and newly described type strains.</title>
        <authorList>
            <person name="Whitman W."/>
        </authorList>
    </citation>
    <scope>NUCLEOTIDE SEQUENCE [LARGE SCALE GENOMIC DNA]</scope>
    <source>
        <strain evidence="2 3">CECT 8803</strain>
    </source>
</reference>
<feature type="transmembrane region" description="Helical" evidence="1">
    <location>
        <begin position="42"/>
        <end position="61"/>
    </location>
</feature>
<protein>
    <submittedName>
        <fullName evidence="2">Amino acid transporter</fullName>
    </submittedName>
</protein>
<keyword evidence="1" id="KW-0472">Membrane</keyword>
<name>A0A839SN49_9PROT</name>
<dbReference type="InterPro" id="IPR021401">
    <property type="entry name" value="DUF3040"/>
</dbReference>